<evidence type="ECO:0000256" key="2">
    <source>
        <dbReference type="ARBA" id="ARBA00008661"/>
    </source>
</evidence>
<name>A0A8J2RL18_9CRUS</name>
<comment type="similarity">
    <text evidence="2">Belongs to the glycosyltransferase 31 family.</text>
</comment>
<keyword evidence="10" id="KW-0325">Glycoprotein</keyword>
<evidence type="ECO:0000256" key="6">
    <source>
        <dbReference type="ARBA" id="ARBA00022968"/>
    </source>
</evidence>
<keyword evidence="7 11" id="KW-1133">Transmembrane helix</keyword>
<evidence type="ECO:0000256" key="5">
    <source>
        <dbReference type="ARBA" id="ARBA00022692"/>
    </source>
</evidence>
<accession>A0A8J2RL18</accession>
<reference evidence="12" key="1">
    <citation type="submission" date="2021-11" db="EMBL/GenBank/DDBJ databases">
        <authorList>
            <person name="Schell T."/>
        </authorList>
    </citation>
    <scope>NUCLEOTIDE SEQUENCE</scope>
    <source>
        <strain evidence="12">M5</strain>
    </source>
</reference>
<dbReference type="Gene3D" id="3.90.550.50">
    <property type="match status" value="2"/>
</dbReference>
<evidence type="ECO:0000256" key="4">
    <source>
        <dbReference type="ARBA" id="ARBA00022679"/>
    </source>
</evidence>
<dbReference type="GO" id="GO:0016758">
    <property type="term" value="F:hexosyltransferase activity"/>
    <property type="evidence" value="ECO:0007669"/>
    <property type="project" value="InterPro"/>
</dbReference>
<keyword evidence="4" id="KW-0808">Transferase</keyword>
<evidence type="ECO:0000256" key="1">
    <source>
        <dbReference type="ARBA" id="ARBA00004323"/>
    </source>
</evidence>
<keyword evidence="13" id="KW-1185">Reference proteome</keyword>
<evidence type="ECO:0000313" key="12">
    <source>
        <dbReference type="EMBL" id="CAH0101908.1"/>
    </source>
</evidence>
<dbReference type="GO" id="GO:0000139">
    <property type="term" value="C:Golgi membrane"/>
    <property type="evidence" value="ECO:0007669"/>
    <property type="project" value="UniProtKB-SubCell"/>
</dbReference>
<evidence type="ECO:0000256" key="3">
    <source>
        <dbReference type="ARBA" id="ARBA00022676"/>
    </source>
</evidence>
<evidence type="ECO:0000256" key="7">
    <source>
        <dbReference type="ARBA" id="ARBA00022989"/>
    </source>
</evidence>
<keyword evidence="5 11" id="KW-0812">Transmembrane</keyword>
<evidence type="ECO:0000256" key="8">
    <source>
        <dbReference type="ARBA" id="ARBA00023034"/>
    </source>
</evidence>
<keyword evidence="8" id="KW-0333">Golgi apparatus</keyword>
<dbReference type="Pfam" id="PF01762">
    <property type="entry name" value="Galactosyl_T"/>
    <property type="match status" value="2"/>
</dbReference>
<evidence type="ECO:0000313" key="13">
    <source>
        <dbReference type="Proteomes" id="UP000789390"/>
    </source>
</evidence>
<dbReference type="FunFam" id="3.90.550.50:FF:000123">
    <property type="entry name" value="Hexosyltransferase"/>
    <property type="match status" value="1"/>
</dbReference>
<dbReference type="InterPro" id="IPR002659">
    <property type="entry name" value="Glyco_trans_31"/>
</dbReference>
<dbReference type="PANTHER" id="PTHR11214">
    <property type="entry name" value="BETA-1,3-N-ACETYLGLUCOSAMINYLTRANSFERASE"/>
    <property type="match status" value="1"/>
</dbReference>
<sequence>MYKIGICRSEYVPSSLLRLTNMRFKLTQTQFRIGLVLLGLTVIFYATLTAYDILDHGQHPVNKEKLQDSINVVINRQFFEYMISHLRDTPFPGVELYTQYVLTRSGLKPIYGVQALIPDFGPVVNDVTSFRYPIDIPPCQIAVTHRTSLFVAIISAPNYFEKRNVIRETWLRHLQMQSDSGSKLKLVGFGFIVGLTEDRGTQTRIETESATHGDILQVDKMDGYYNLTQKVVGLMNWMNDHCSKVDFVLKVDDDVYVNVRNLATVVTSLDPFEPSVYGTAADGIVRREGKFYVSLEDWPWSSYPVYSMGASLLMPGSAIGPLLAAIETTPYFPFDDTYLIGLCTEKAGIKVRLCDSMLVGLTTSLPKPCQVYNAITWLTNSSDTLNKSHRATSDFYKKVTQCTIATNATNVKYPVREEQNKVLSDENSVVISRQFFEYLIRHLNDTPYPGVDNYTQYITARSGLKPIYGVQALRPDFGPVVNDVTSFRYPIEIPPCQIAVTHRTSLFVAIISAPNYFEKRNVIRETWLRHLQMQSDSGSLLKLVGFCFFVGLTEDRETQTRIETESATHGDILQVDKMDGYYNLTQKVVGLMNWMNDHCSKVDFVLKVDDDVYVNVRNLATVVRTLEPSEPSVYGTPSDGVVQREGKFYVSLEDWPWSSYPVYSMGATVLIPGSAIEPLLAATQTTPYFPFEDTYLTGLCASKAGIKVRLCDRILVDLTGTLPEPCQVYNSITWLTDSVDSLNKSHWATKDFYEKMTPCMTMDAIGRRVKINPKKSREFPCTK</sequence>
<keyword evidence="9 11" id="KW-0472">Membrane</keyword>
<proteinExistence type="inferred from homology"/>
<evidence type="ECO:0000256" key="11">
    <source>
        <dbReference type="SAM" id="Phobius"/>
    </source>
</evidence>
<comment type="caution">
    <text evidence="12">The sequence shown here is derived from an EMBL/GenBank/DDBJ whole genome shotgun (WGS) entry which is preliminary data.</text>
</comment>
<gene>
    <name evidence="12" type="ORF">DGAL_LOCUS4280</name>
</gene>
<evidence type="ECO:0000256" key="9">
    <source>
        <dbReference type="ARBA" id="ARBA00023136"/>
    </source>
</evidence>
<protein>
    <submittedName>
        <fullName evidence="12">Uncharacterized protein</fullName>
    </submittedName>
</protein>
<keyword evidence="3" id="KW-0328">Glycosyltransferase</keyword>
<feature type="transmembrane region" description="Helical" evidence="11">
    <location>
        <begin position="31"/>
        <end position="51"/>
    </location>
</feature>
<comment type="subcellular location">
    <subcellularLocation>
        <location evidence="1">Golgi apparatus membrane</location>
        <topology evidence="1">Single-pass type II membrane protein</topology>
    </subcellularLocation>
</comment>
<dbReference type="Proteomes" id="UP000789390">
    <property type="component" value="Unassembled WGS sequence"/>
</dbReference>
<organism evidence="12 13">
    <name type="scientific">Daphnia galeata</name>
    <dbReference type="NCBI Taxonomy" id="27404"/>
    <lineage>
        <taxon>Eukaryota</taxon>
        <taxon>Metazoa</taxon>
        <taxon>Ecdysozoa</taxon>
        <taxon>Arthropoda</taxon>
        <taxon>Crustacea</taxon>
        <taxon>Branchiopoda</taxon>
        <taxon>Diplostraca</taxon>
        <taxon>Cladocera</taxon>
        <taxon>Anomopoda</taxon>
        <taxon>Daphniidae</taxon>
        <taxon>Daphnia</taxon>
    </lineage>
</organism>
<keyword evidence="6" id="KW-0735">Signal-anchor</keyword>
<dbReference type="OrthoDB" id="5512589at2759"/>
<dbReference type="GO" id="GO:0006493">
    <property type="term" value="P:protein O-linked glycosylation"/>
    <property type="evidence" value="ECO:0007669"/>
    <property type="project" value="TreeGrafter"/>
</dbReference>
<dbReference type="FunFam" id="3.90.550.50:FF:000001">
    <property type="entry name" value="Hexosyltransferase"/>
    <property type="match status" value="1"/>
</dbReference>
<evidence type="ECO:0000256" key="10">
    <source>
        <dbReference type="ARBA" id="ARBA00023180"/>
    </source>
</evidence>
<dbReference type="AlphaFoldDB" id="A0A8J2RL18"/>
<dbReference type="EMBL" id="CAKKLH010000068">
    <property type="protein sequence ID" value="CAH0101908.1"/>
    <property type="molecule type" value="Genomic_DNA"/>
</dbReference>
<dbReference type="PANTHER" id="PTHR11214:SF334">
    <property type="entry name" value="HEXOSYLTRANSFERASE"/>
    <property type="match status" value="1"/>
</dbReference>